<reference evidence="1 2" key="1">
    <citation type="journal article" date="2018" name="Nat. Ecol. Evol.">
        <title>Pezizomycetes genomes reveal the molecular basis of ectomycorrhizal truffle lifestyle.</title>
        <authorList>
            <person name="Murat C."/>
            <person name="Payen T."/>
            <person name="Noel B."/>
            <person name="Kuo A."/>
            <person name="Morin E."/>
            <person name="Chen J."/>
            <person name="Kohler A."/>
            <person name="Krizsan K."/>
            <person name="Balestrini R."/>
            <person name="Da Silva C."/>
            <person name="Montanini B."/>
            <person name="Hainaut M."/>
            <person name="Levati E."/>
            <person name="Barry K.W."/>
            <person name="Belfiori B."/>
            <person name="Cichocki N."/>
            <person name="Clum A."/>
            <person name="Dockter R.B."/>
            <person name="Fauchery L."/>
            <person name="Guy J."/>
            <person name="Iotti M."/>
            <person name="Le Tacon F."/>
            <person name="Lindquist E.A."/>
            <person name="Lipzen A."/>
            <person name="Malagnac F."/>
            <person name="Mello A."/>
            <person name="Molinier V."/>
            <person name="Miyauchi S."/>
            <person name="Poulain J."/>
            <person name="Riccioni C."/>
            <person name="Rubini A."/>
            <person name="Sitrit Y."/>
            <person name="Splivallo R."/>
            <person name="Traeger S."/>
            <person name="Wang M."/>
            <person name="Zifcakova L."/>
            <person name="Wipf D."/>
            <person name="Zambonelli A."/>
            <person name="Paolocci F."/>
            <person name="Nowrousian M."/>
            <person name="Ottonello S."/>
            <person name="Baldrian P."/>
            <person name="Spatafora J.W."/>
            <person name="Henrissat B."/>
            <person name="Nagy L.G."/>
            <person name="Aury J.M."/>
            <person name="Wincker P."/>
            <person name="Grigoriev I.V."/>
            <person name="Bonfante P."/>
            <person name="Martin F.M."/>
        </authorList>
    </citation>
    <scope>NUCLEOTIDE SEQUENCE [LARGE SCALE GENOMIC DNA]</scope>
    <source>
        <strain evidence="1 2">RN42</strain>
    </source>
</reference>
<dbReference type="OrthoDB" id="1053771at2759"/>
<organism evidence="1 2">
    <name type="scientific">Ascobolus immersus RN42</name>
    <dbReference type="NCBI Taxonomy" id="1160509"/>
    <lineage>
        <taxon>Eukaryota</taxon>
        <taxon>Fungi</taxon>
        <taxon>Dikarya</taxon>
        <taxon>Ascomycota</taxon>
        <taxon>Pezizomycotina</taxon>
        <taxon>Pezizomycetes</taxon>
        <taxon>Pezizales</taxon>
        <taxon>Ascobolaceae</taxon>
        <taxon>Ascobolus</taxon>
    </lineage>
</organism>
<dbReference type="AlphaFoldDB" id="A0A3N4H9V6"/>
<proteinExistence type="predicted"/>
<protein>
    <submittedName>
        <fullName evidence="1">UROD/MetE-like protein</fullName>
    </submittedName>
</protein>
<dbReference type="EMBL" id="ML119936">
    <property type="protein sequence ID" value="RPA71383.1"/>
    <property type="molecule type" value="Genomic_DNA"/>
</dbReference>
<dbReference type="SUPFAM" id="SSF51726">
    <property type="entry name" value="UROD/MetE-like"/>
    <property type="match status" value="1"/>
</dbReference>
<name>A0A3N4H9V6_ASCIM</name>
<dbReference type="STRING" id="1160509.A0A3N4H9V6"/>
<dbReference type="PANTHER" id="PTHR43844:SF2">
    <property type="entry name" value="SYNTHASE, VITAMIN-B12 INDEPENDENT, PUTATIVE (AFU_ORTHOLOGUE AFUA_3G12060)-RELATED"/>
    <property type="match status" value="1"/>
</dbReference>
<sequence>MPFQIPTELVGSIARPSFVQDITAAYNDDRATLEDVNAAHDKACAITVKLFEAVGQKVVSDGEQRSPSFATYPIHDTLTKGLIPSLSSDGGNYFAIFDDGHKRQLPKLVSGPFKYKRYAGDYVRETRKHTTLPIKQAVIAPTMMYLLYPDTPIDGYCKDDFVTDIIHEAVKDIRSCFEAGAARVTIDFTEGRLCLKNDERNGWTCKGLLNEFINILNSVLENFSPEERRNIGIHTCPGGDNDSVHSKDVEYEKLLKDMFKINAGYFLIQCASEENREHIYELLGKYSGDEQVCFVGVINPLNPRIETPAEVRDALLLAAKYIPKHRLGATDDCGFCPFSDDKKPQHGGPNYAREVAFAKIWARNEGARLASEILGAE</sequence>
<dbReference type="Proteomes" id="UP000275078">
    <property type="component" value="Unassembled WGS sequence"/>
</dbReference>
<dbReference type="PANTHER" id="PTHR43844">
    <property type="entry name" value="METHIONINE SYNTHASE"/>
    <property type="match status" value="1"/>
</dbReference>
<evidence type="ECO:0000313" key="2">
    <source>
        <dbReference type="Proteomes" id="UP000275078"/>
    </source>
</evidence>
<keyword evidence="2" id="KW-1185">Reference proteome</keyword>
<gene>
    <name evidence="1" type="ORF">BJ508DRAFT_336086</name>
</gene>
<dbReference type="InterPro" id="IPR038071">
    <property type="entry name" value="UROD/MetE-like_sf"/>
</dbReference>
<dbReference type="Gene3D" id="3.20.20.210">
    <property type="match status" value="1"/>
</dbReference>
<evidence type="ECO:0000313" key="1">
    <source>
        <dbReference type="EMBL" id="RPA71383.1"/>
    </source>
</evidence>
<accession>A0A3N4H9V6</accession>